<comment type="caution">
    <text evidence="2">The sequence shown here is derived from an EMBL/GenBank/DDBJ whole genome shotgun (WGS) entry which is preliminary data.</text>
</comment>
<proteinExistence type="predicted"/>
<feature type="transmembrane region" description="Helical" evidence="1">
    <location>
        <begin position="302"/>
        <end position="322"/>
    </location>
</feature>
<dbReference type="EMBL" id="RYDJ01000001">
    <property type="protein sequence ID" value="RTZ08022.1"/>
    <property type="molecule type" value="Genomic_DNA"/>
</dbReference>
<keyword evidence="1" id="KW-0472">Membrane</keyword>
<keyword evidence="1" id="KW-0812">Transmembrane</keyword>
<evidence type="ECO:0000313" key="2">
    <source>
        <dbReference type="EMBL" id="RTZ08022.1"/>
    </source>
</evidence>
<name>A0A432CR31_9FLAO</name>
<evidence type="ECO:0000313" key="3">
    <source>
        <dbReference type="Proteomes" id="UP000280825"/>
    </source>
</evidence>
<dbReference type="Proteomes" id="UP000280825">
    <property type="component" value="Unassembled WGS sequence"/>
</dbReference>
<dbReference type="AlphaFoldDB" id="A0A432CR31"/>
<dbReference type="RefSeq" id="WP_126561362.1">
    <property type="nucleotide sequence ID" value="NZ_RYDJ01000001.1"/>
</dbReference>
<accession>A0A432CR31</accession>
<gene>
    <name evidence="2" type="ORF">EKL98_01500</name>
</gene>
<evidence type="ECO:0000256" key="1">
    <source>
        <dbReference type="SAM" id="Phobius"/>
    </source>
</evidence>
<keyword evidence="3" id="KW-1185">Reference proteome</keyword>
<protein>
    <submittedName>
        <fullName evidence="2">Uncharacterized protein</fullName>
    </submittedName>
</protein>
<feature type="transmembrane region" description="Helical" evidence="1">
    <location>
        <begin position="69"/>
        <end position="88"/>
    </location>
</feature>
<feature type="transmembrane region" description="Helical" evidence="1">
    <location>
        <begin position="191"/>
        <end position="209"/>
    </location>
</feature>
<feature type="transmembrane region" description="Helical" evidence="1">
    <location>
        <begin position="269"/>
        <end position="290"/>
    </location>
</feature>
<feature type="transmembrane region" description="Helical" evidence="1">
    <location>
        <begin position="149"/>
        <end position="179"/>
    </location>
</feature>
<reference evidence="2 3" key="1">
    <citation type="submission" date="2018-12" db="EMBL/GenBank/DDBJ databases">
        <title>Flavobacterium sp. nov., isolated from glacier ice.</title>
        <authorList>
            <person name="Liu Q."/>
            <person name="Xin Y.-H."/>
        </authorList>
    </citation>
    <scope>NUCLEOTIDE SEQUENCE [LARGE SCALE GENOMIC DNA]</scope>
    <source>
        <strain evidence="2 3">RB1N8</strain>
    </source>
</reference>
<sequence length="354" mass="40976">MSLLIKKNKVAFLLLVGLNLFVAFAASFILPKRFFYDAAIIAYDNGNEIGYFGSYPLTILFYKITGLRYLPFSIIALIQFSILMGILYKIGIPSTFEKVTIKNILVYFAFIMIAIFMAMPSKEFITFLYLSVIVFLFQNKHFTFQTTLFIALSLFVFFGVIYRPYFALLPIVAMGMYWVTCVKIPNRTFATLFYGIVIVIFLSLSYGFVQGEFFSEQSRELINSARLGSVDANSSIVSPVKTDTWYGEIIGILYGFFTVNVPLNGLKHIFSPQILLFVIWQLFLFYILLVRLARCIKDKKKYVYELWMLLFIFSFFIIQGVFEPDLGSAIRHKMGVFPLIYYALYYDHFRKAVQ</sequence>
<feature type="transmembrane region" description="Helical" evidence="1">
    <location>
        <begin position="100"/>
        <end position="118"/>
    </location>
</feature>
<keyword evidence="1" id="KW-1133">Transmembrane helix</keyword>
<organism evidence="2 3">
    <name type="scientific">Flavobacterium bomense</name>
    <dbReference type="NCBI Taxonomy" id="2497483"/>
    <lineage>
        <taxon>Bacteria</taxon>
        <taxon>Pseudomonadati</taxon>
        <taxon>Bacteroidota</taxon>
        <taxon>Flavobacteriia</taxon>
        <taxon>Flavobacteriales</taxon>
        <taxon>Flavobacteriaceae</taxon>
        <taxon>Flavobacterium</taxon>
    </lineage>
</organism>